<proteinExistence type="predicted"/>
<dbReference type="EMBL" id="PUHZ01000021">
    <property type="protein sequence ID" value="PQO43996.1"/>
    <property type="molecule type" value="Genomic_DNA"/>
</dbReference>
<gene>
    <name evidence="2" type="ORF">C5Y93_20870</name>
</gene>
<reference evidence="2 3" key="1">
    <citation type="submission" date="2018-02" db="EMBL/GenBank/DDBJ databases">
        <title>Comparative genomes isolates from brazilian mangrove.</title>
        <authorList>
            <person name="Araujo J.E."/>
            <person name="Taketani R.G."/>
            <person name="Silva M.C.P."/>
            <person name="Loureco M.V."/>
            <person name="Andreote F.D."/>
        </authorList>
    </citation>
    <scope>NUCLEOTIDE SEQUENCE [LARGE SCALE GENOMIC DNA]</scope>
    <source>
        <strain evidence="2 3">Nap-Phe MGV</strain>
    </source>
</reference>
<dbReference type="RefSeq" id="WP_105337396.1">
    <property type="nucleotide sequence ID" value="NZ_PUHZ01000021.1"/>
</dbReference>
<dbReference type="Proteomes" id="UP000237819">
    <property type="component" value="Unassembled WGS sequence"/>
</dbReference>
<comment type="caution">
    <text evidence="2">The sequence shown here is derived from an EMBL/GenBank/DDBJ whole genome shotgun (WGS) entry which is preliminary data.</text>
</comment>
<organism evidence="2 3">
    <name type="scientific">Blastopirellula marina</name>
    <dbReference type="NCBI Taxonomy" id="124"/>
    <lineage>
        <taxon>Bacteria</taxon>
        <taxon>Pseudomonadati</taxon>
        <taxon>Planctomycetota</taxon>
        <taxon>Planctomycetia</taxon>
        <taxon>Pirellulales</taxon>
        <taxon>Pirellulaceae</taxon>
        <taxon>Blastopirellula</taxon>
    </lineage>
</organism>
<evidence type="ECO:0008006" key="4">
    <source>
        <dbReference type="Google" id="ProtNLM"/>
    </source>
</evidence>
<accession>A0A2S8GHT5</accession>
<sequence length="163" mass="18829">MTKLPSPENCRTRAARHDHSPRGADHDIAYLFYAESDHLVVETSGRFRSVEQLLTIARRIAAEAEAEKLDRVLWYFDLTAFRPNTLERYEIVEKTLPLFQNFVLAVVRNELADAETCCGVDEVGDMAHNRGHTGRHFSDPEEARRWLLTIPHYLTHLWNGQEV</sequence>
<dbReference type="AlphaFoldDB" id="A0A2S8GHT5"/>
<evidence type="ECO:0000313" key="3">
    <source>
        <dbReference type="Proteomes" id="UP000237819"/>
    </source>
</evidence>
<feature type="region of interest" description="Disordered" evidence="1">
    <location>
        <begin position="1"/>
        <end position="21"/>
    </location>
</feature>
<evidence type="ECO:0000313" key="2">
    <source>
        <dbReference type="EMBL" id="PQO43996.1"/>
    </source>
</evidence>
<protein>
    <recommendedName>
        <fullName evidence="4">STAS/SEC14 domain-containing protein</fullName>
    </recommendedName>
</protein>
<dbReference type="OrthoDB" id="9945467at2"/>
<name>A0A2S8GHT5_9BACT</name>
<evidence type="ECO:0000256" key="1">
    <source>
        <dbReference type="SAM" id="MobiDB-lite"/>
    </source>
</evidence>